<evidence type="ECO:0000313" key="2">
    <source>
        <dbReference type="Proteomes" id="UP000007148"/>
    </source>
</evidence>
<dbReference type="HOGENOM" id="CLU_2574738_0_0_1"/>
<proteinExistence type="predicted"/>
<keyword evidence="2" id="KW-1185">Reference proteome</keyword>
<dbReference type="AlphaFoldDB" id="G4TAC4"/>
<dbReference type="InParanoid" id="G4TAC4"/>
<reference evidence="1 2" key="1">
    <citation type="journal article" date="2011" name="PLoS Pathog.">
        <title>Endophytic Life Strategies Decoded by Genome and Transcriptome Analyses of the Mutualistic Root Symbiont Piriformospora indica.</title>
        <authorList>
            <person name="Zuccaro A."/>
            <person name="Lahrmann U."/>
            <person name="Guldener U."/>
            <person name="Langen G."/>
            <person name="Pfiffi S."/>
            <person name="Biedenkopf D."/>
            <person name="Wong P."/>
            <person name="Samans B."/>
            <person name="Grimm C."/>
            <person name="Basiewicz M."/>
            <person name="Murat C."/>
            <person name="Martin F."/>
            <person name="Kogel K.H."/>
        </authorList>
    </citation>
    <scope>NUCLEOTIDE SEQUENCE [LARGE SCALE GENOMIC DNA]</scope>
    <source>
        <strain evidence="1 2">DSM 11827</strain>
    </source>
</reference>
<name>G4TAC4_SERID</name>
<organism evidence="1 2">
    <name type="scientific">Serendipita indica (strain DSM 11827)</name>
    <name type="common">Root endophyte fungus</name>
    <name type="synonym">Piriformospora indica</name>
    <dbReference type="NCBI Taxonomy" id="1109443"/>
    <lineage>
        <taxon>Eukaryota</taxon>
        <taxon>Fungi</taxon>
        <taxon>Dikarya</taxon>
        <taxon>Basidiomycota</taxon>
        <taxon>Agaricomycotina</taxon>
        <taxon>Agaricomycetes</taxon>
        <taxon>Sebacinales</taxon>
        <taxon>Serendipitaceae</taxon>
        <taxon>Serendipita</taxon>
    </lineage>
</organism>
<sequence>MLVISTVRFGPILDTAGIMIVPRSLRESRRRIAVSRQIELPCLRDGFRSSCRGSRKMHTKTSPLTYKCFIVFPVPTHHGSR</sequence>
<dbReference type="Proteomes" id="UP000007148">
    <property type="component" value="Unassembled WGS sequence"/>
</dbReference>
<protein>
    <submittedName>
        <fullName evidence="1">Uncharacterized protein</fullName>
    </submittedName>
</protein>
<comment type="caution">
    <text evidence="1">The sequence shown here is derived from an EMBL/GenBank/DDBJ whole genome shotgun (WGS) entry which is preliminary data.</text>
</comment>
<gene>
    <name evidence="1" type="ORF">PIIN_02139</name>
</gene>
<accession>G4TAC4</accession>
<evidence type="ECO:0000313" key="1">
    <source>
        <dbReference type="EMBL" id="CCA68274.1"/>
    </source>
</evidence>
<dbReference type="EMBL" id="CAFZ01000029">
    <property type="protein sequence ID" value="CCA68274.1"/>
    <property type="molecule type" value="Genomic_DNA"/>
</dbReference>